<organism evidence="10 11">
    <name type="scientific">Saponaria officinalis</name>
    <name type="common">Common soapwort</name>
    <name type="synonym">Lychnis saponaria</name>
    <dbReference type="NCBI Taxonomy" id="3572"/>
    <lineage>
        <taxon>Eukaryota</taxon>
        <taxon>Viridiplantae</taxon>
        <taxon>Streptophyta</taxon>
        <taxon>Embryophyta</taxon>
        <taxon>Tracheophyta</taxon>
        <taxon>Spermatophyta</taxon>
        <taxon>Magnoliopsida</taxon>
        <taxon>eudicotyledons</taxon>
        <taxon>Gunneridae</taxon>
        <taxon>Pentapetalae</taxon>
        <taxon>Caryophyllales</taxon>
        <taxon>Caryophyllaceae</taxon>
        <taxon>Caryophylleae</taxon>
        <taxon>Saponaria</taxon>
    </lineage>
</organism>
<dbReference type="AlphaFoldDB" id="A0AAW1KC71"/>
<comment type="caution">
    <text evidence="10">The sequence shown here is derived from an EMBL/GenBank/DDBJ whole genome shotgun (WGS) entry which is preliminary data.</text>
</comment>
<dbReference type="PANTHER" id="PTHR46539">
    <property type="entry name" value="E3 UBIQUITIN-PROTEIN LIGASE ATL42"/>
    <property type="match status" value="1"/>
</dbReference>
<evidence type="ECO:0000256" key="1">
    <source>
        <dbReference type="ARBA" id="ARBA00004370"/>
    </source>
</evidence>
<evidence type="ECO:0000256" key="6">
    <source>
        <dbReference type="ARBA" id="ARBA00022989"/>
    </source>
</evidence>
<evidence type="ECO:0000256" key="5">
    <source>
        <dbReference type="ARBA" id="ARBA00022833"/>
    </source>
</evidence>
<keyword evidence="5" id="KW-0862">Zinc</keyword>
<evidence type="ECO:0000256" key="9">
    <source>
        <dbReference type="SAM" id="Phobius"/>
    </source>
</evidence>
<dbReference type="GO" id="GO:0008270">
    <property type="term" value="F:zinc ion binding"/>
    <property type="evidence" value="ECO:0007669"/>
    <property type="project" value="UniProtKB-KW"/>
</dbReference>
<evidence type="ECO:0000256" key="2">
    <source>
        <dbReference type="ARBA" id="ARBA00022692"/>
    </source>
</evidence>
<evidence type="ECO:0000256" key="3">
    <source>
        <dbReference type="ARBA" id="ARBA00022723"/>
    </source>
</evidence>
<accession>A0AAW1KC71</accession>
<evidence type="ECO:0000313" key="11">
    <source>
        <dbReference type="Proteomes" id="UP001443914"/>
    </source>
</evidence>
<keyword evidence="2 9" id="KW-0812">Transmembrane</keyword>
<keyword evidence="4" id="KW-0863">Zinc-finger</keyword>
<dbReference type="EMBL" id="JBDFQZ010000006">
    <property type="protein sequence ID" value="KAK9715372.1"/>
    <property type="molecule type" value="Genomic_DNA"/>
</dbReference>
<dbReference type="PANTHER" id="PTHR46539:SF1">
    <property type="entry name" value="E3 UBIQUITIN-PROTEIN LIGASE ATL42"/>
    <property type="match status" value="1"/>
</dbReference>
<name>A0AAW1KC71_SAPOF</name>
<evidence type="ECO:0000256" key="7">
    <source>
        <dbReference type="ARBA" id="ARBA00023136"/>
    </source>
</evidence>
<comment type="similarity">
    <text evidence="8">Belongs to the RING-type zinc finger family. ATL subfamily.</text>
</comment>
<evidence type="ECO:0000313" key="10">
    <source>
        <dbReference type="EMBL" id="KAK9715372.1"/>
    </source>
</evidence>
<reference evidence="10" key="1">
    <citation type="submission" date="2024-03" db="EMBL/GenBank/DDBJ databases">
        <title>WGS assembly of Saponaria officinalis var. Norfolk2.</title>
        <authorList>
            <person name="Jenkins J."/>
            <person name="Shu S."/>
            <person name="Grimwood J."/>
            <person name="Barry K."/>
            <person name="Goodstein D."/>
            <person name="Schmutz J."/>
            <person name="Leebens-Mack J."/>
            <person name="Osbourn A."/>
        </authorList>
    </citation>
    <scope>NUCLEOTIDE SEQUENCE [LARGE SCALE GENOMIC DNA]</scope>
    <source>
        <strain evidence="10">JIC</strain>
    </source>
</reference>
<keyword evidence="6 9" id="KW-1133">Transmembrane helix</keyword>
<proteinExistence type="inferred from homology"/>
<gene>
    <name evidence="10" type="ORF">RND81_06G160800</name>
</gene>
<dbReference type="Proteomes" id="UP001443914">
    <property type="component" value="Unassembled WGS sequence"/>
</dbReference>
<feature type="transmembrane region" description="Helical" evidence="9">
    <location>
        <begin position="51"/>
        <end position="72"/>
    </location>
</feature>
<dbReference type="GO" id="GO:0016020">
    <property type="term" value="C:membrane"/>
    <property type="evidence" value="ECO:0007669"/>
    <property type="project" value="UniProtKB-SubCell"/>
</dbReference>
<comment type="subcellular location">
    <subcellularLocation>
        <location evidence="1">Membrane</location>
    </subcellularLocation>
</comment>
<evidence type="ECO:0000256" key="4">
    <source>
        <dbReference type="ARBA" id="ARBA00022771"/>
    </source>
</evidence>
<keyword evidence="7 9" id="KW-0472">Membrane</keyword>
<sequence length="364" mass="42201">MSPKSIIRPGDKEVNTLLTFFYVFVISISTKIANAQFDQYDFTSSNVLPSLFVVIGVLSVMFFMTLVLLIYARWCHGEPNIQNHDNDVHSHSNQGMFGGQTRFSGLNIEVIESLPFFRFSSLKGAKHGLQCSVCLTKFEELEILRLLPKFKHESHRVQKVCSKDLSLLVNSSSMRLIVDGECSVGETSSNFEVFVEREDINHRIVVSDVVFKNWWSDAQSSDLMFLNSEILGFMLSDRFLSSDRFVVKHDSTDFEGSFDQYSIVNIREEMERKIMFENKFGKIKKSSSRNNTEITALSRFKNLLNNKKLIDSYSDLSDENVGNDINRRRKWFHIAKKIVRWFANRKSNRFPQHQRQEKWQVGLV</sequence>
<protein>
    <submittedName>
        <fullName evidence="10">Uncharacterized protein</fullName>
    </submittedName>
</protein>
<evidence type="ECO:0000256" key="8">
    <source>
        <dbReference type="ARBA" id="ARBA00024209"/>
    </source>
</evidence>
<keyword evidence="3" id="KW-0479">Metal-binding</keyword>
<keyword evidence="11" id="KW-1185">Reference proteome</keyword>